<dbReference type="Pfam" id="PF25019">
    <property type="entry name" value="LRR_R13L1-DRL21"/>
    <property type="match status" value="1"/>
</dbReference>
<dbReference type="InterPro" id="IPR056789">
    <property type="entry name" value="LRR_R13L1-DRL21"/>
</dbReference>
<evidence type="ECO:0000259" key="1">
    <source>
        <dbReference type="Pfam" id="PF25019"/>
    </source>
</evidence>
<dbReference type="AlphaFoldDB" id="A0A0D9WZK2"/>
<dbReference type="SUPFAM" id="SSF52058">
    <property type="entry name" value="L domain-like"/>
    <property type="match status" value="1"/>
</dbReference>
<reference evidence="2 3" key="1">
    <citation type="submission" date="2012-08" db="EMBL/GenBank/DDBJ databases">
        <title>Oryza genome evolution.</title>
        <authorList>
            <person name="Wing R.A."/>
        </authorList>
    </citation>
    <scope>NUCLEOTIDE SEQUENCE</scope>
</reference>
<evidence type="ECO:0000313" key="2">
    <source>
        <dbReference type="EnsemblPlants" id="LPERR07G13980.1"/>
    </source>
</evidence>
<accession>A0A0D9WZK2</accession>
<dbReference type="PANTHER" id="PTHR47186">
    <property type="entry name" value="LEUCINE-RICH REPEAT-CONTAINING PROTEIN 57"/>
    <property type="match status" value="1"/>
</dbReference>
<keyword evidence="3" id="KW-1185">Reference proteome</keyword>
<dbReference type="HOGENOM" id="CLU_608861_0_0_1"/>
<reference evidence="2" key="3">
    <citation type="submission" date="2015-04" db="UniProtKB">
        <authorList>
            <consortium name="EnsemblPlants"/>
        </authorList>
    </citation>
    <scope>IDENTIFICATION</scope>
</reference>
<organism evidence="2 3">
    <name type="scientific">Leersia perrieri</name>
    <dbReference type="NCBI Taxonomy" id="77586"/>
    <lineage>
        <taxon>Eukaryota</taxon>
        <taxon>Viridiplantae</taxon>
        <taxon>Streptophyta</taxon>
        <taxon>Embryophyta</taxon>
        <taxon>Tracheophyta</taxon>
        <taxon>Spermatophyta</taxon>
        <taxon>Magnoliopsida</taxon>
        <taxon>Liliopsida</taxon>
        <taxon>Poales</taxon>
        <taxon>Poaceae</taxon>
        <taxon>BOP clade</taxon>
        <taxon>Oryzoideae</taxon>
        <taxon>Oryzeae</taxon>
        <taxon>Oryzinae</taxon>
        <taxon>Leersia</taxon>
    </lineage>
</organism>
<name>A0A0D9WZK2_9ORYZ</name>
<dbReference type="STRING" id="77586.A0A0D9WZK2"/>
<dbReference type="InterPro" id="IPR032675">
    <property type="entry name" value="LRR_dom_sf"/>
</dbReference>
<protein>
    <recommendedName>
        <fullName evidence="1">R13L1/DRL21-like LRR repeat region domain-containing protein</fullName>
    </recommendedName>
</protein>
<dbReference type="Pfam" id="PF00560">
    <property type="entry name" value="LRR_1"/>
    <property type="match status" value="1"/>
</dbReference>
<dbReference type="PANTHER" id="PTHR47186:SF3">
    <property type="entry name" value="OS09G0267800 PROTEIN"/>
    <property type="match status" value="1"/>
</dbReference>
<dbReference type="eggNOG" id="KOG4658">
    <property type="taxonomic scope" value="Eukaryota"/>
</dbReference>
<dbReference type="Gene3D" id="3.80.10.10">
    <property type="entry name" value="Ribonuclease Inhibitor"/>
    <property type="match status" value="2"/>
</dbReference>
<evidence type="ECO:0000313" key="3">
    <source>
        <dbReference type="Proteomes" id="UP000032180"/>
    </source>
</evidence>
<feature type="domain" description="R13L1/DRL21-like LRR repeat region" evidence="1">
    <location>
        <begin position="152"/>
        <end position="277"/>
    </location>
</feature>
<dbReference type="Proteomes" id="UP000032180">
    <property type="component" value="Chromosome 7"/>
</dbReference>
<proteinExistence type="predicted"/>
<dbReference type="PROSITE" id="PS51450">
    <property type="entry name" value="LRR"/>
    <property type="match status" value="1"/>
</dbReference>
<sequence length="450" mass="51352">MVMTDNYRTTNQNDKLMEVLSHSSNLRVSDLSNIKMEPTNCPRSNLQASRSSTKTEYISPPDVIHTFEHLRFLDLSYTKITKIPESFCKLYLLQVLGLRGCHFTSLPRRMNELINLRYLYAEGCTLSLIEKIGKLTNLQELEEFHVSETNRIVELRNLNQLSGQLCIANLEKVSLTADAAEAEFCRKTYLDRLVLKWNDPILSDYYVCMSIIEGLEPPRDLKDLKIQGYRGLIFPKWAGMGQDFKYLQSIHISDCENLECLPPLGLFPALKILLLHKLSSIKQIGSAFYGDEKTVFKSLMELSFHSMLAWEKWSDIEKWQSIPPLKKVRIENCPCLKEAPLQSFRETLLELVLSNCGPILGSRRCPEGFTKLEHLKIREYSGSTTLPYPLLTSLFVLNVSNNGSRTDFSAGIAQLPNLRWLVIDGIVQVIPDKTEPVVQAKMSSGRILRI</sequence>
<dbReference type="EnsemblPlants" id="LPERR07G13980.1">
    <property type="protein sequence ID" value="LPERR07G13980.1"/>
    <property type="gene ID" value="LPERR07G13980"/>
</dbReference>
<dbReference type="Gramene" id="LPERR07G13980.1">
    <property type="protein sequence ID" value="LPERR07G13980.1"/>
    <property type="gene ID" value="LPERR07G13980"/>
</dbReference>
<reference evidence="3" key="2">
    <citation type="submission" date="2013-12" db="EMBL/GenBank/DDBJ databases">
        <authorList>
            <person name="Yu Y."/>
            <person name="Lee S."/>
            <person name="de Baynast K."/>
            <person name="Wissotski M."/>
            <person name="Liu L."/>
            <person name="Talag J."/>
            <person name="Goicoechea J."/>
            <person name="Angelova A."/>
            <person name="Jetty R."/>
            <person name="Kudrna D."/>
            <person name="Golser W."/>
            <person name="Rivera L."/>
            <person name="Zhang J."/>
            <person name="Wing R."/>
        </authorList>
    </citation>
    <scope>NUCLEOTIDE SEQUENCE</scope>
</reference>
<dbReference type="InterPro" id="IPR001611">
    <property type="entry name" value="Leu-rich_rpt"/>
</dbReference>